<dbReference type="GO" id="GO:0022857">
    <property type="term" value="F:transmembrane transporter activity"/>
    <property type="evidence" value="ECO:0007669"/>
    <property type="project" value="InterPro"/>
</dbReference>
<dbReference type="InterPro" id="IPR018456">
    <property type="entry name" value="PTR2_symporter_CS"/>
</dbReference>
<feature type="transmembrane region" description="Helical" evidence="7">
    <location>
        <begin position="65"/>
        <end position="85"/>
    </location>
</feature>
<dbReference type="EMBL" id="FXAM01000001">
    <property type="protein sequence ID" value="SMF95857.1"/>
    <property type="molecule type" value="Genomic_DNA"/>
</dbReference>
<dbReference type="GO" id="GO:0016020">
    <property type="term" value="C:membrane"/>
    <property type="evidence" value="ECO:0007669"/>
    <property type="project" value="UniProtKB-SubCell"/>
</dbReference>
<accession>A0A1Y6CZP5</accession>
<feature type="transmembrane region" description="Helical" evidence="7">
    <location>
        <begin position="376"/>
        <end position="399"/>
    </location>
</feature>
<dbReference type="CDD" id="cd17347">
    <property type="entry name" value="MFS_SLC15A1_2_like"/>
    <property type="match status" value="1"/>
</dbReference>
<feature type="transmembrane region" description="Helical" evidence="7">
    <location>
        <begin position="184"/>
        <end position="206"/>
    </location>
</feature>
<keyword evidence="3 6" id="KW-0812">Transmembrane</keyword>
<dbReference type="InterPro" id="IPR000109">
    <property type="entry name" value="POT_fam"/>
</dbReference>
<evidence type="ECO:0000256" key="6">
    <source>
        <dbReference type="RuleBase" id="RU003755"/>
    </source>
</evidence>
<dbReference type="RefSeq" id="WP_085214435.1">
    <property type="nucleotide sequence ID" value="NZ_FXAM01000001.1"/>
</dbReference>
<evidence type="ECO:0000313" key="8">
    <source>
        <dbReference type="EMBL" id="SMF95857.1"/>
    </source>
</evidence>
<organism evidence="8 9">
    <name type="scientific">Methylomagnum ishizawai</name>
    <dbReference type="NCBI Taxonomy" id="1760988"/>
    <lineage>
        <taxon>Bacteria</taxon>
        <taxon>Pseudomonadati</taxon>
        <taxon>Pseudomonadota</taxon>
        <taxon>Gammaproteobacteria</taxon>
        <taxon>Methylococcales</taxon>
        <taxon>Methylococcaceae</taxon>
        <taxon>Methylomagnum</taxon>
    </lineage>
</organism>
<feature type="transmembrane region" description="Helical" evidence="7">
    <location>
        <begin position="227"/>
        <end position="248"/>
    </location>
</feature>
<keyword evidence="9" id="KW-1185">Reference proteome</keyword>
<evidence type="ECO:0000313" key="9">
    <source>
        <dbReference type="Proteomes" id="UP000192923"/>
    </source>
</evidence>
<feature type="transmembrane region" description="Helical" evidence="7">
    <location>
        <begin position="340"/>
        <end position="364"/>
    </location>
</feature>
<dbReference type="Gene3D" id="1.20.1250.20">
    <property type="entry name" value="MFS general substrate transporter like domains"/>
    <property type="match status" value="2"/>
</dbReference>
<feature type="transmembrane region" description="Helical" evidence="7">
    <location>
        <begin position="411"/>
        <end position="431"/>
    </location>
</feature>
<comment type="subcellular location">
    <subcellularLocation>
        <location evidence="1 6">Membrane</location>
        <topology evidence="1 6">Multi-pass membrane protein</topology>
    </subcellularLocation>
</comment>
<protein>
    <submittedName>
        <fullName evidence="8">Proton-dependent oligopeptide transporter, POT family</fullName>
    </submittedName>
</protein>
<comment type="similarity">
    <text evidence="2 6">Belongs to the major facilitator superfamily. Proton-dependent oligopeptide transporter (POT/PTR) (TC 2.A.17) family.</text>
</comment>
<dbReference type="Proteomes" id="UP000192923">
    <property type="component" value="Unassembled WGS sequence"/>
</dbReference>
<keyword evidence="6" id="KW-0813">Transport</keyword>
<reference evidence="8 9" key="1">
    <citation type="submission" date="2016-12" db="EMBL/GenBank/DDBJ databases">
        <authorList>
            <person name="Song W.-J."/>
            <person name="Kurnit D.M."/>
        </authorList>
    </citation>
    <scope>NUCLEOTIDE SEQUENCE [LARGE SCALE GENOMIC DNA]</scope>
    <source>
        <strain evidence="8 9">175</strain>
    </source>
</reference>
<evidence type="ECO:0000256" key="1">
    <source>
        <dbReference type="ARBA" id="ARBA00004141"/>
    </source>
</evidence>
<evidence type="ECO:0000256" key="2">
    <source>
        <dbReference type="ARBA" id="ARBA00005982"/>
    </source>
</evidence>
<feature type="transmembrane region" description="Helical" evidence="7">
    <location>
        <begin position="31"/>
        <end position="49"/>
    </location>
</feature>
<dbReference type="AlphaFoldDB" id="A0A1Y6CZP5"/>
<gene>
    <name evidence="8" type="ORF">SAMN02949497_3232</name>
</gene>
<dbReference type="Pfam" id="PF00854">
    <property type="entry name" value="PTR2"/>
    <property type="match status" value="2"/>
</dbReference>
<keyword evidence="4 7" id="KW-1133">Transmembrane helix</keyword>
<evidence type="ECO:0000256" key="5">
    <source>
        <dbReference type="ARBA" id="ARBA00023136"/>
    </source>
</evidence>
<dbReference type="InterPro" id="IPR036259">
    <property type="entry name" value="MFS_trans_sf"/>
</dbReference>
<sequence length="440" mass="48249">MSRPYRTEPLPIPGPPPGIPYIVGNEAAERFSYYGMRAVLVVFMTQYLMGTDGQPAPMGEDEAKGWFHLFVSAAYFTPLLGALLADGWLGKYRTIIALSLVYCLGHLALALDDTRAGLLLGQSLIALGAGGIKPCVSAHLGDQFADTNRHRMGRIYSWFYFAINLGAFASMLVTPWLLQHHGPQVAFAVPGLLMLVATLIFWAGRYRFTHIPAGGARRIKASLDRAGLRDLGHLGVIYAFVAVFWALFDQTGSSWVLQARNMEQALWGIEVLPSQIQAANPLLIMVLTPAFYYGLYPWLETRVRVTPLRKIGAGMFLAGLAFVLAAWLQQRIDAGGKPSIAWQLLDYLILTSAEVMVSITCLEFSYAQAPKAMKSLVMACFMMSVALGNLFTGAVNFFIHNPDGSSKLAGAAYFWFFAGLMLGTACLFALAGRHYREHTA</sequence>
<dbReference type="PROSITE" id="PS01022">
    <property type="entry name" value="PTR2_1"/>
    <property type="match status" value="1"/>
</dbReference>
<feature type="transmembrane region" description="Helical" evidence="7">
    <location>
        <begin position="311"/>
        <end position="328"/>
    </location>
</feature>
<dbReference type="SUPFAM" id="SSF103473">
    <property type="entry name" value="MFS general substrate transporter"/>
    <property type="match status" value="1"/>
</dbReference>
<proteinExistence type="inferred from homology"/>
<dbReference type="PANTHER" id="PTHR11654">
    <property type="entry name" value="OLIGOPEPTIDE TRANSPORTER-RELATED"/>
    <property type="match status" value="1"/>
</dbReference>
<dbReference type="OrthoDB" id="9772725at2"/>
<dbReference type="GO" id="GO:0006857">
    <property type="term" value="P:oligopeptide transport"/>
    <property type="evidence" value="ECO:0007669"/>
    <property type="project" value="InterPro"/>
</dbReference>
<evidence type="ECO:0000256" key="7">
    <source>
        <dbReference type="SAM" id="Phobius"/>
    </source>
</evidence>
<dbReference type="STRING" id="1760988.SAMN02949497_3232"/>
<keyword evidence="5 7" id="KW-0472">Membrane</keyword>
<feature type="transmembrane region" description="Helical" evidence="7">
    <location>
        <begin position="157"/>
        <end position="178"/>
    </location>
</feature>
<dbReference type="PROSITE" id="PS01023">
    <property type="entry name" value="PTR2_2"/>
    <property type="match status" value="1"/>
</dbReference>
<name>A0A1Y6CZP5_9GAMM</name>
<evidence type="ECO:0000256" key="4">
    <source>
        <dbReference type="ARBA" id="ARBA00022989"/>
    </source>
</evidence>
<evidence type="ECO:0000256" key="3">
    <source>
        <dbReference type="ARBA" id="ARBA00022692"/>
    </source>
</evidence>
<feature type="transmembrane region" description="Helical" evidence="7">
    <location>
        <begin position="282"/>
        <end position="299"/>
    </location>
</feature>